<evidence type="ECO:0000313" key="2">
    <source>
        <dbReference type="EMBL" id="APC41039.1"/>
    </source>
</evidence>
<reference evidence="3" key="1">
    <citation type="journal article" date="2016" name="Front. Microbiol.">
        <title>Complete Genome Sequence of Clostridium estertheticum DSM 8809, a Microbe Identified in Spoiled Vacuum Packed Beef.</title>
        <authorList>
            <person name="Yu Z."/>
            <person name="Gunn L."/>
            <person name="Brennan E."/>
            <person name="Reid R."/>
            <person name="Wall P.G."/>
            <person name="Gaora O.P."/>
            <person name="Hurley D."/>
            <person name="Bolton D."/>
            <person name="Fanning S."/>
        </authorList>
    </citation>
    <scope>NUCLEOTIDE SEQUENCE [LARGE SCALE GENOMIC DNA]</scope>
    <source>
        <strain evidence="3">DSM 8809</strain>
    </source>
</reference>
<dbReference type="AlphaFoldDB" id="A0A1J0GID5"/>
<dbReference type="KEGG" id="ceu:A7L45_13620"/>
<evidence type="ECO:0000259" key="1">
    <source>
        <dbReference type="Pfam" id="PF13470"/>
    </source>
</evidence>
<dbReference type="InterPro" id="IPR002716">
    <property type="entry name" value="PIN_dom"/>
</dbReference>
<dbReference type="OrthoDB" id="1443527at2"/>
<organism evidence="2 3">
    <name type="scientific">Clostridium estertheticum subsp. estertheticum</name>
    <dbReference type="NCBI Taxonomy" id="1552"/>
    <lineage>
        <taxon>Bacteria</taxon>
        <taxon>Bacillati</taxon>
        <taxon>Bacillota</taxon>
        <taxon>Clostridia</taxon>
        <taxon>Eubacteriales</taxon>
        <taxon>Clostridiaceae</taxon>
        <taxon>Clostridium</taxon>
    </lineage>
</organism>
<gene>
    <name evidence="2" type="ORF">A7L45_13620</name>
</gene>
<evidence type="ECO:0000313" key="3">
    <source>
        <dbReference type="Proteomes" id="UP000182569"/>
    </source>
</evidence>
<name>A0A1J0GID5_9CLOT</name>
<dbReference type="InterPro" id="IPR029060">
    <property type="entry name" value="PIN-like_dom_sf"/>
</dbReference>
<dbReference type="Proteomes" id="UP000182569">
    <property type="component" value="Chromosome"/>
</dbReference>
<sequence>MCIIIDTNVFASVFNCSSAEHEDFKPVLDWITKGSGKAVIGGNTYRTELKKAKRYLKLFTLLASCNKIIHVDDAEVDQIEINLKKQLVHRDFDDPHLIALTIVSKTKLICSGDARAYKYIKDPNLYPKCFNRPKIYKGKENKNLLIDENIPDKYKPVNKLNKARYDSLSTNFSNII</sequence>
<dbReference type="SUPFAM" id="SSF88723">
    <property type="entry name" value="PIN domain-like"/>
    <property type="match status" value="1"/>
</dbReference>
<dbReference type="STRING" id="1552.A7L45_13620"/>
<dbReference type="Pfam" id="PF13470">
    <property type="entry name" value="PIN_3"/>
    <property type="match status" value="1"/>
</dbReference>
<keyword evidence="3" id="KW-1185">Reference proteome</keyword>
<feature type="domain" description="PIN" evidence="1">
    <location>
        <begin position="3"/>
        <end position="114"/>
    </location>
</feature>
<dbReference type="EMBL" id="CP015756">
    <property type="protein sequence ID" value="APC41039.1"/>
    <property type="molecule type" value="Genomic_DNA"/>
</dbReference>
<dbReference type="RefSeq" id="WP_071613333.1">
    <property type="nucleotide sequence ID" value="NZ_CP015756.1"/>
</dbReference>
<proteinExistence type="predicted"/>
<protein>
    <recommendedName>
        <fullName evidence="1">PIN domain-containing protein</fullName>
    </recommendedName>
</protein>
<accession>A0A1J0GID5</accession>
<dbReference type="CDD" id="cd09854">
    <property type="entry name" value="PIN_VapC-like"/>
    <property type="match status" value="1"/>
</dbReference>